<feature type="transmembrane region" description="Helical" evidence="8">
    <location>
        <begin position="225"/>
        <end position="249"/>
    </location>
</feature>
<keyword evidence="5 8" id="KW-0812">Transmembrane</keyword>
<dbReference type="EMBL" id="JACRSO010000001">
    <property type="protein sequence ID" value="MBC8528179.1"/>
    <property type="molecule type" value="Genomic_DNA"/>
</dbReference>
<evidence type="ECO:0000256" key="5">
    <source>
        <dbReference type="ARBA" id="ARBA00022692"/>
    </source>
</evidence>
<dbReference type="Gene3D" id="1.20.1530.20">
    <property type="match status" value="1"/>
</dbReference>
<comment type="subcellular location">
    <subcellularLocation>
        <location evidence="1">Cell membrane</location>
        <topology evidence="1">Multi-pass membrane protein</topology>
    </subcellularLocation>
</comment>
<feature type="transmembrane region" description="Helical" evidence="8">
    <location>
        <begin position="102"/>
        <end position="120"/>
    </location>
</feature>
<accession>A0A926CZE7</accession>
<feature type="transmembrane region" description="Helical" evidence="8">
    <location>
        <begin position="37"/>
        <end position="56"/>
    </location>
</feature>
<organism evidence="9 10">
    <name type="scientific">Luoshenia tenuis</name>
    <dbReference type="NCBI Taxonomy" id="2763654"/>
    <lineage>
        <taxon>Bacteria</taxon>
        <taxon>Bacillati</taxon>
        <taxon>Bacillota</taxon>
        <taxon>Clostridia</taxon>
        <taxon>Christensenellales</taxon>
        <taxon>Christensenellaceae</taxon>
        <taxon>Luoshenia</taxon>
    </lineage>
</organism>
<dbReference type="RefSeq" id="WP_249284218.1">
    <property type="nucleotide sequence ID" value="NZ_JACRSO010000001.1"/>
</dbReference>
<evidence type="ECO:0000256" key="7">
    <source>
        <dbReference type="ARBA" id="ARBA00023136"/>
    </source>
</evidence>
<evidence type="ECO:0000256" key="6">
    <source>
        <dbReference type="ARBA" id="ARBA00022989"/>
    </source>
</evidence>
<dbReference type="PANTHER" id="PTHR36838">
    <property type="entry name" value="AUXIN EFFLUX CARRIER FAMILY PROTEIN"/>
    <property type="match status" value="1"/>
</dbReference>
<keyword evidence="3" id="KW-0813">Transport</keyword>
<evidence type="ECO:0000256" key="3">
    <source>
        <dbReference type="ARBA" id="ARBA00022448"/>
    </source>
</evidence>
<evidence type="ECO:0000256" key="1">
    <source>
        <dbReference type="ARBA" id="ARBA00004651"/>
    </source>
</evidence>
<dbReference type="Proteomes" id="UP000654279">
    <property type="component" value="Unassembled WGS sequence"/>
</dbReference>
<feature type="transmembrane region" description="Helical" evidence="8">
    <location>
        <begin position="6"/>
        <end position="25"/>
    </location>
</feature>
<dbReference type="InterPro" id="IPR038770">
    <property type="entry name" value="Na+/solute_symporter_sf"/>
</dbReference>
<keyword evidence="7 8" id="KW-0472">Membrane</keyword>
<comment type="similarity">
    <text evidence="2">Belongs to the auxin efflux carrier (TC 2.A.69) family.</text>
</comment>
<sequence>MDNLILSLNIILPLFVLMAVGYLARRLKMLDDKTIRVMNNLVFRLFLPVLLCKNIMDSTEGNISGGVFIFAGVGVVALYLLLFLIIPLIEKDNTKRGVMIQAIGRSNYALFGIPLVQSIFPGADTSIASLLVAITIPLYNVLSVIALEVYRGGKTDVGKILKNIITNPLIIGSIIGIILLKTKLPLAPFITTSIGNLAQIASPLALFMLGAFFEFSKVGRNARQLTICVIGKLVISPLIFLSLAVWLGFRGPELASLMVVFGAPTAVNSFTMAQQMGGDEELAGQQVVFSSALSTVTVFLFVFAAKSFNLF</sequence>
<comment type="caution">
    <text evidence="9">The sequence shown here is derived from an EMBL/GenBank/DDBJ whole genome shotgun (WGS) entry which is preliminary data.</text>
</comment>
<feature type="transmembrane region" description="Helical" evidence="8">
    <location>
        <begin position="68"/>
        <end position="90"/>
    </location>
</feature>
<feature type="transmembrane region" description="Helical" evidence="8">
    <location>
        <begin position="186"/>
        <end position="213"/>
    </location>
</feature>
<dbReference type="AlphaFoldDB" id="A0A926CZE7"/>
<evidence type="ECO:0000313" key="10">
    <source>
        <dbReference type="Proteomes" id="UP000654279"/>
    </source>
</evidence>
<evidence type="ECO:0000256" key="8">
    <source>
        <dbReference type="SAM" id="Phobius"/>
    </source>
</evidence>
<dbReference type="Pfam" id="PF03547">
    <property type="entry name" value="Mem_trans"/>
    <property type="match status" value="1"/>
</dbReference>
<keyword evidence="4" id="KW-1003">Cell membrane</keyword>
<keyword evidence="6 8" id="KW-1133">Transmembrane helix</keyword>
<reference evidence="9" key="1">
    <citation type="submission" date="2020-08" db="EMBL/GenBank/DDBJ databases">
        <title>Genome public.</title>
        <authorList>
            <person name="Liu C."/>
            <person name="Sun Q."/>
        </authorList>
    </citation>
    <scope>NUCLEOTIDE SEQUENCE</scope>
    <source>
        <strain evidence="9">NSJ-44</strain>
    </source>
</reference>
<protein>
    <submittedName>
        <fullName evidence="9">AEC family transporter</fullName>
    </submittedName>
</protein>
<dbReference type="GO" id="GO:0055085">
    <property type="term" value="P:transmembrane transport"/>
    <property type="evidence" value="ECO:0007669"/>
    <property type="project" value="InterPro"/>
</dbReference>
<name>A0A926CZE7_9FIRM</name>
<evidence type="ECO:0000256" key="2">
    <source>
        <dbReference type="ARBA" id="ARBA00010145"/>
    </source>
</evidence>
<dbReference type="GO" id="GO:0005886">
    <property type="term" value="C:plasma membrane"/>
    <property type="evidence" value="ECO:0007669"/>
    <property type="project" value="UniProtKB-SubCell"/>
</dbReference>
<keyword evidence="10" id="KW-1185">Reference proteome</keyword>
<evidence type="ECO:0000256" key="4">
    <source>
        <dbReference type="ARBA" id="ARBA00022475"/>
    </source>
</evidence>
<dbReference type="InterPro" id="IPR004776">
    <property type="entry name" value="Mem_transp_PIN-like"/>
</dbReference>
<feature type="transmembrane region" description="Helical" evidence="8">
    <location>
        <begin position="160"/>
        <end position="180"/>
    </location>
</feature>
<proteinExistence type="inferred from homology"/>
<feature type="transmembrane region" description="Helical" evidence="8">
    <location>
        <begin position="286"/>
        <end position="305"/>
    </location>
</feature>
<gene>
    <name evidence="9" type="ORF">H8699_01825</name>
</gene>
<feature type="transmembrane region" description="Helical" evidence="8">
    <location>
        <begin position="126"/>
        <end position="148"/>
    </location>
</feature>
<dbReference type="PANTHER" id="PTHR36838:SF4">
    <property type="entry name" value="AUXIN EFFLUX CARRIER FAMILY PROTEIN"/>
    <property type="match status" value="1"/>
</dbReference>
<evidence type="ECO:0000313" key="9">
    <source>
        <dbReference type="EMBL" id="MBC8528179.1"/>
    </source>
</evidence>